<dbReference type="InterPro" id="IPR001683">
    <property type="entry name" value="PX_dom"/>
</dbReference>
<dbReference type="PANTHER" id="PTHR22775:SF3">
    <property type="entry name" value="SORTING NEXIN-13"/>
    <property type="match status" value="1"/>
</dbReference>
<name>A0A1S8X3T7_OPIVI</name>
<dbReference type="PANTHER" id="PTHR22775">
    <property type="entry name" value="SORTING NEXIN"/>
    <property type="match status" value="1"/>
</dbReference>
<dbReference type="InterPro" id="IPR036871">
    <property type="entry name" value="PX_dom_sf"/>
</dbReference>
<evidence type="ECO:0000313" key="4">
    <source>
        <dbReference type="Proteomes" id="UP000243686"/>
    </source>
</evidence>
<protein>
    <recommendedName>
        <fullName evidence="2">PX domain-containing protein</fullName>
    </recommendedName>
</protein>
<feature type="region of interest" description="Disordered" evidence="1">
    <location>
        <begin position="33"/>
        <end position="72"/>
    </location>
</feature>
<sequence>MLSDAQCFGAFKKSSQYVQLLAELDLLKDTSDQADAQSAAESQSVNESTPDGLFGPMQPALSSKSQRKPVRPWKRIRRKLSGPCGNIPKLKLPSKRAFSNMSRDFLNKRRRELDEYLTTLCDSEFLTAYPLARAFVVEFLQPDSWDRSRLQARRVTSLLNPLRTVSNAMKAMPDTLADGFSRMFPGLQGPGPLDRGYRRSASFDTTNVPSFGDLEALKAGGYPMDSSPMDDSPIGKLFLLVDEIFNLHQKNHLSREGNFVILRKIFHPLFGPRVNKMIISKATQLGIQLHMCDIE</sequence>
<proteinExistence type="predicted"/>
<organism evidence="3 4">
    <name type="scientific">Opisthorchis viverrini</name>
    <name type="common">Southeast Asian liver fluke</name>
    <dbReference type="NCBI Taxonomy" id="6198"/>
    <lineage>
        <taxon>Eukaryota</taxon>
        <taxon>Metazoa</taxon>
        <taxon>Spiralia</taxon>
        <taxon>Lophotrochozoa</taxon>
        <taxon>Platyhelminthes</taxon>
        <taxon>Trematoda</taxon>
        <taxon>Digenea</taxon>
        <taxon>Opisthorchiida</taxon>
        <taxon>Opisthorchiata</taxon>
        <taxon>Opisthorchiidae</taxon>
        <taxon>Opisthorchis</taxon>
    </lineage>
</organism>
<evidence type="ECO:0000256" key="1">
    <source>
        <dbReference type="SAM" id="MobiDB-lite"/>
    </source>
</evidence>
<dbReference type="GO" id="GO:0035091">
    <property type="term" value="F:phosphatidylinositol binding"/>
    <property type="evidence" value="ECO:0007669"/>
    <property type="project" value="InterPro"/>
</dbReference>
<keyword evidence="4" id="KW-1185">Reference proteome</keyword>
<dbReference type="SUPFAM" id="SSF64268">
    <property type="entry name" value="PX domain"/>
    <property type="match status" value="1"/>
</dbReference>
<dbReference type="Proteomes" id="UP000243686">
    <property type="component" value="Unassembled WGS sequence"/>
</dbReference>
<evidence type="ECO:0000259" key="2">
    <source>
        <dbReference type="PROSITE" id="PS50195"/>
    </source>
</evidence>
<dbReference type="Gene3D" id="3.30.1520.10">
    <property type="entry name" value="Phox-like domain"/>
    <property type="match status" value="1"/>
</dbReference>
<dbReference type="GO" id="GO:0005769">
    <property type="term" value="C:early endosome"/>
    <property type="evidence" value="ECO:0007669"/>
    <property type="project" value="TreeGrafter"/>
</dbReference>
<dbReference type="Pfam" id="PF00787">
    <property type="entry name" value="PX"/>
    <property type="match status" value="1"/>
</dbReference>
<gene>
    <name evidence="3" type="ORF">X801_02727</name>
</gene>
<evidence type="ECO:0000313" key="3">
    <source>
        <dbReference type="EMBL" id="OON21375.1"/>
    </source>
</evidence>
<feature type="domain" description="PX" evidence="2">
    <location>
        <begin position="1"/>
        <end position="147"/>
    </location>
</feature>
<feature type="compositionally biased region" description="Low complexity" evidence="1">
    <location>
        <begin position="33"/>
        <end position="44"/>
    </location>
</feature>
<dbReference type="PROSITE" id="PS50195">
    <property type="entry name" value="PX"/>
    <property type="match status" value="1"/>
</dbReference>
<reference evidence="3 4" key="1">
    <citation type="submission" date="2015-03" db="EMBL/GenBank/DDBJ databases">
        <title>Draft genome of the nematode, Opisthorchis viverrini.</title>
        <authorList>
            <person name="Mitreva M."/>
        </authorList>
    </citation>
    <scope>NUCLEOTIDE SEQUENCE [LARGE SCALE GENOMIC DNA]</scope>
    <source>
        <strain evidence="3">Khon Kaen</strain>
    </source>
</reference>
<accession>A0A1S8X3T7</accession>
<dbReference type="AlphaFoldDB" id="A0A1S8X3T7"/>
<dbReference type="EMBL" id="KV892158">
    <property type="protein sequence ID" value="OON21375.1"/>
    <property type="molecule type" value="Genomic_DNA"/>
</dbReference>